<organism evidence="1">
    <name type="scientific">Candidatus Methanogaster sp. ANME-2c ERB4</name>
    <dbReference type="NCBI Taxonomy" id="2759911"/>
    <lineage>
        <taxon>Archaea</taxon>
        <taxon>Methanobacteriati</taxon>
        <taxon>Methanobacteriota</taxon>
        <taxon>Stenosarchaea group</taxon>
        <taxon>Methanomicrobia</taxon>
        <taxon>Methanosarcinales</taxon>
        <taxon>ANME-2 cluster</taxon>
        <taxon>Candidatus Methanogasteraceae</taxon>
        <taxon>Candidatus Methanogaster</taxon>
    </lineage>
</organism>
<dbReference type="SUPFAM" id="SSF53756">
    <property type="entry name" value="UDP-Glycosyltransferase/glycogen phosphorylase"/>
    <property type="match status" value="1"/>
</dbReference>
<name>A0A7G9YEA4_9EURY</name>
<accession>A0A7G9YEA4</accession>
<protein>
    <submittedName>
        <fullName evidence="1">UDP-N-acetylglucosamine 2-epimerase</fullName>
        <ecNumber evidence="1">5.1.3.14</ecNumber>
    </submittedName>
</protein>
<sequence>MLVGVDPAKILEGARMRMDRKRDWENPFGDGRAGERIVEIMVGEKV</sequence>
<dbReference type="EMBL" id="MT631185">
    <property type="protein sequence ID" value="QNO46338.1"/>
    <property type="molecule type" value="Genomic_DNA"/>
</dbReference>
<gene>
    <name evidence="1" type="primary">wecB_2</name>
    <name evidence="1" type="ORF">PABHDKJJ_00042</name>
</gene>
<evidence type="ECO:0000313" key="1">
    <source>
        <dbReference type="EMBL" id="QNO46338.1"/>
    </source>
</evidence>
<reference evidence="1" key="1">
    <citation type="submission" date="2020-06" db="EMBL/GenBank/DDBJ databases">
        <title>Unique genomic features of the anaerobic methanotrophic archaea.</title>
        <authorList>
            <person name="Chadwick G.L."/>
            <person name="Skennerton C.T."/>
            <person name="Laso-Perez R."/>
            <person name="Leu A.O."/>
            <person name="Speth D.R."/>
            <person name="Yu H."/>
            <person name="Morgan-Lang C."/>
            <person name="Hatzenpichler R."/>
            <person name="Goudeau D."/>
            <person name="Malmstrom R."/>
            <person name="Brazelton W.J."/>
            <person name="Woyke T."/>
            <person name="Hallam S.J."/>
            <person name="Tyson G.W."/>
            <person name="Wegener G."/>
            <person name="Boetius A."/>
            <person name="Orphan V."/>
        </authorList>
    </citation>
    <scope>NUCLEOTIDE SEQUENCE</scope>
</reference>
<dbReference type="AlphaFoldDB" id="A0A7G9YEA4"/>
<keyword evidence="1" id="KW-0413">Isomerase</keyword>
<proteinExistence type="predicted"/>
<dbReference type="GO" id="GO:0008761">
    <property type="term" value="F:UDP-N-acetylglucosamine 2-epimerase activity"/>
    <property type="evidence" value="ECO:0007669"/>
    <property type="project" value="UniProtKB-EC"/>
</dbReference>
<dbReference type="EC" id="5.1.3.14" evidence="1"/>